<organism evidence="1 2">
    <name type="scientific">Phytohabitans kaempferiae</name>
    <dbReference type="NCBI Taxonomy" id="1620943"/>
    <lineage>
        <taxon>Bacteria</taxon>
        <taxon>Bacillati</taxon>
        <taxon>Actinomycetota</taxon>
        <taxon>Actinomycetes</taxon>
        <taxon>Micromonosporales</taxon>
        <taxon>Micromonosporaceae</taxon>
    </lineage>
</organism>
<comment type="caution">
    <text evidence="1">The sequence shown here is derived from an EMBL/GenBank/DDBJ whole genome shotgun (WGS) entry which is preliminary data.</text>
</comment>
<gene>
    <name evidence="1" type="ORF">ACFFIA_10960</name>
</gene>
<keyword evidence="2" id="KW-1185">Reference proteome</keyword>
<sequence>MSAQPVEPGARAMWTPELVGDSYKLVADTTEELVLDRPFEIRLPVQDITP</sequence>
<accession>A0ABV6M0H2</accession>
<dbReference type="Proteomes" id="UP001589867">
    <property type="component" value="Unassembled WGS sequence"/>
</dbReference>
<protein>
    <submittedName>
        <fullName evidence="1">Uncharacterized protein</fullName>
    </submittedName>
</protein>
<dbReference type="RefSeq" id="WP_377249386.1">
    <property type="nucleotide sequence ID" value="NZ_JBHLUH010000012.1"/>
</dbReference>
<proteinExistence type="predicted"/>
<dbReference type="EMBL" id="JBHLUH010000012">
    <property type="protein sequence ID" value="MFC0528181.1"/>
    <property type="molecule type" value="Genomic_DNA"/>
</dbReference>
<reference evidence="1 2" key="1">
    <citation type="submission" date="2024-09" db="EMBL/GenBank/DDBJ databases">
        <authorList>
            <person name="Sun Q."/>
            <person name="Mori K."/>
        </authorList>
    </citation>
    <scope>NUCLEOTIDE SEQUENCE [LARGE SCALE GENOMIC DNA]</scope>
    <source>
        <strain evidence="1 2">TBRC 3947</strain>
    </source>
</reference>
<evidence type="ECO:0000313" key="1">
    <source>
        <dbReference type="EMBL" id="MFC0528181.1"/>
    </source>
</evidence>
<name>A0ABV6M0H2_9ACTN</name>
<evidence type="ECO:0000313" key="2">
    <source>
        <dbReference type="Proteomes" id="UP001589867"/>
    </source>
</evidence>